<dbReference type="Gene3D" id="3.30.420.10">
    <property type="entry name" value="Ribonuclease H-like superfamily/Ribonuclease H"/>
    <property type="match status" value="1"/>
</dbReference>
<accession>A0A4Y2V2P7</accession>
<evidence type="ECO:0000313" key="2">
    <source>
        <dbReference type="Proteomes" id="UP000499080"/>
    </source>
</evidence>
<dbReference type="EMBL" id="BGPR01042486">
    <property type="protein sequence ID" value="GBO18888.1"/>
    <property type="molecule type" value="Genomic_DNA"/>
</dbReference>
<reference evidence="1 2" key="1">
    <citation type="journal article" date="2019" name="Sci. Rep.">
        <title>Orb-weaving spider Araneus ventricosus genome elucidates the spidroin gene catalogue.</title>
        <authorList>
            <person name="Kono N."/>
            <person name="Nakamura H."/>
            <person name="Ohtoshi R."/>
            <person name="Moran D.A.P."/>
            <person name="Shinohara A."/>
            <person name="Yoshida Y."/>
            <person name="Fujiwara M."/>
            <person name="Mori M."/>
            <person name="Tomita M."/>
            <person name="Arakawa K."/>
        </authorList>
    </citation>
    <scope>NUCLEOTIDE SEQUENCE [LARGE SCALE GENOMIC DNA]</scope>
</reference>
<dbReference type="Proteomes" id="UP000499080">
    <property type="component" value="Unassembled WGS sequence"/>
</dbReference>
<dbReference type="InterPro" id="IPR036397">
    <property type="entry name" value="RNaseH_sf"/>
</dbReference>
<dbReference type="AlphaFoldDB" id="A0A4Y2V2P7"/>
<comment type="caution">
    <text evidence="1">The sequence shown here is derived from an EMBL/GenBank/DDBJ whole genome shotgun (WGS) entry which is preliminary data.</text>
</comment>
<evidence type="ECO:0000313" key="1">
    <source>
        <dbReference type="EMBL" id="GBO18888.1"/>
    </source>
</evidence>
<dbReference type="GO" id="GO:0003676">
    <property type="term" value="F:nucleic acid binding"/>
    <property type="evidence" value="ECO:0007669"/>
    <property type="project" value="InterPro"/>
</dbReference>
<dbReference type="OrthoDB" id="9996331at2759"/>
<name>A0A4Y2V2P7_ARAVE</name>
<sequence length="100" mass="11249">MVWAGISLGGLADLHVIIGGTQTAVRYRDEILDPYVKPYTSAIGEEFIVMDDIDQPHRLRFFQEYFEDPGLKRMNCTVQSPDLNPIELLGVPRKTGVCLP</sequence>
<gene>
    <name evidence="1" type="ORF">AVEN_214225_1</name>
</gene>
<protein>
    <submittedName>
        <fullName evidence="1">Uncharacterized protein</fullName>
    </submittedName>
</protein>
<proteinExistence type="predicted"/>
<organism evidence="1 2">
    <name type="scientific">Araneus ventricosus</name>
    <name type="common">Orbweaver spider</name>
    <name type="synonym">Epeira ventricosa</name>
    <dbReference type="NCBI Taxonomy" id="182803"/>
    <lineage>
        <taxon>Eukaryota</taxon>
        <taxon>Metazoa</taxon>
        <taxon>Ecdysozoa</taxon>
        <taxon>Arthropoda</taxon>
        <taxon>Chelicerata</taxon>
        <taxon>Arachnida</taxon>
        <taxon>Araneae</taxon>
        <taxon>Araneomorphae</taxon>
        <taxon>Entelegynae</taxon>
        <taxon>Araneoidea</taxon>
        <taxon>Araneidae</taxon>
        <taxon>Araneus</taxon>
    </lineage>
</organism>
<keyword evidence="2" id="KW-1185">Reference proteome</keyword>